<evidence type="ECO:0000313" key="2">
    <source>
        <dbReference type="Proteomes" id="UP000257109"/>
    </source>
</evidence>
<dbReference type="Proteomes" id="UP000257109">
    <property type="component" value="Unassembled WGS sequence"/>
</dbReference>
<protein>
    <submittedName>
        <fullName evidence="1">Uncharacterized protein</fullName>
    </submittedName>
</protein>
<comment type="caution">
    <text evidence="1">The sequence shown here is derived from an EMBL/GenBank/DDBJ whole genome shotgun (WGS) entry which is preliminary data.</text>
</comment>
<accession>A0A371FI16</accession>
<dbReference type="AlphaFoldDB" id="A0A371FI16"/>
<name>A0A371FI16_MUCPR</name>
<organism evidence="1 2">
    <name type="scientific">Mucuna pruriens</name>
    <name type="common">Velvet bean</name>
    <name type="synonym">Dolichos pruriens</name>
    <dbReference type="NCBI Taxonomy" id="157652"/>
    <lineage>
        <taxon>Eukaryota</taxon>
        <taxon>Viridiplantae</taxon>
        <taxon>Streptophyta</taxon>
        <taxon>Embryophyta</taxon>
        <taxon>Tracheophyta</taxon>
        <taxon>Spermatophyta</taxon>
        <taxon>Magnoliopsida</taxon>
        <taxon>eudicotyledons</taxon>
        <taxon>Gunneridae</taxon>
        <taxon>Pentapetalae</taxon>
        <taxon>rosids</taxon>
        <taxon>fabids</taxon>
        <taxon>Fabales</taxon>
        <taxon>Fabaceae</taxon>
        <taxon>Papilionoideae</taxon>
        <taxon>50 kb inversion clade</taxon>
        <taxon>NPAAA clade</taxon>
        <taxon>indigoferoid/millettioid clade</taxon>
        <taxon>Phaseoleae</taxon>
        <taxon>Mucuna</taxon>
    </lineage>
</organism>
<sequence>VTLRALMVPSFEKAGSLISVISGIRGRRVSHLVVSEQVDSFGPFHFNDDEFEQYIPTTSGLLDVIEKYVHGDPELQNQLNLDEDEGEVTQDHTMENMNLDWVMRAKYHLQFIFLYKDRFGTFSSLYSSILD</sequence>
<feature type="non-terminal residue" evidence="1">
    <location>
        <position position="1"/>
    </location>
</feature>
<gene>
    <name evidence="1" type="ORF">CR513_41847</name>
</gene>
<reference evidence="1" key="1">
    <citation type="submission" date="2018-05" db="EMBL/GenBank/DDBJ databases">
        <title>Draft genome of Mucuna pruriens seed.</title>
        <authorList>
            <person name="Nnadi N.E."/>
            <person name="Vos R."/>
            <person name="Hasami M.H."/>
            <person name="Devisetty U.K."/>
            <person name="Aguiy J.C."/>
        </authorList>
    </citation>
    <scope>NUCLEOTIDE SEQUENCE [LARGE SCALE GENOMIC DNA]</scope>
    <source>
        <strain evidence="1">JCA_2017</strain>
    </source>
</reference>
<proteinExistence type="predicted"/>
<keyword evidence="2" id="KW-1185">Reference proteome</keyword>
<dbReference type="EMBL" id="QJKJ01009025">
    <property type="protein sequence ID" value="RDX77947.1"/>
    <property type="molecule type" value="Genomic_DNA"/>
</dbReference>
<evidence type="ECO:0000313" key="1">
    <source>
        <dbReference type="EMBL" id="RDX77947.1"/>
    </source>
</evidence>